<dbReference type="RefSeq" id="WP_202921092.1">
    <property type="nucleotide sequence ID" value="NZ_CP036274.1"/>
</dbReference>
<name>A0A517YF83_9BACT</name>
<evidence type="ECO:0000313" key="2">
    <source>
        <dbReference type="Proteomes" id="UP000315017"/>
    </source>
</evidence>
<reference evidence="1 2" key="1">
    <citation type="submission" date="2019-02" db="EMBL/GenBank/DDBJ databases">
        <title>Deep-cultivation of Planctomycetes and their phenomic and genomic characterization uncovers novel biology.</title>
        <authorList>
            <person name="Wiegand S."/>
            <person name="Jogler M."/>
            <person name="Boedeker C."/>
            <person name="Pinto D."/>
            <person name="Vollmers J."/>
            <person name="Rivas-Marin E."/>
            <person name="Kohn T."/>
            <person name="Peeters S.H."/>
            <person name="Heuer A."/>
            <person name="Rast P."/>
            <person name="Oberbeckmann S."/>
            <person name="Bunk B."/>
            <person name="Jeske O."/>
            <person name="Meyerdierks A."/>
            <person name="Storesund J.E."/>
            <person name="Kallscheuer N."/>
            <person name="Luecker S."/>
            <person name="Lage O.M."/>
            <person name="Pohl T."/>
            <person name="Merkel B.J."/>
            <person name="Hornburger P."/>
            <person name="Mueller R.-W."/>
            <person name="Bruemmer F."/>
            <person name="Labrenz M."/>
            <person name="Spormann A.M."/>
            <person name="Op den Camp H."/>
            <person name="Overmann J."/>
            <person name="Amann R."/>
            <person name="Jetten M.S.M."/>
            <person name="Mascher T."/>
            <person name="Medema M.H."/>
            <person name="Devos D.P."/>
            <person name="Kaster A.-K."/>
            <person name="Ovreas L."/>
            <person name="Rohde M."/>
            <person name="Galperin M.Y."/>
            <person name="Jogler C."/>
        </authorList>
    </citation>
    <scope>NUCLEOTIDE SEQUENCE [LARGE SCALE GENOMIC DNA]</scope>
    <source>
        <strain evidence="1 2">ETA_A8</strain>
    </source>
</reference>
<dbReference type="EMBL" id="CP036274">
    <property type="protein sequence ID" value="QDU28879.1"/>
    <property type="molecule type" value="Genomic_DNA"/>
</dbReference>
<accession>A0A517YF83</accession>
<proteinExistence type="predicted"/>
<dbReference type="KEGG" id="aagg:ETAA8_39850"/>
<organism evidence="1 2">
    <name type="scientific">Anatilimnocola aggregata</name>
    <dbReference type="NCBI Taxonomy" id="2528021"/>
    <lineage>
        <taxon>Bacteria</taxon>
        <taxon>Pseudomonadati</taxon>
        <taxon>Planctomycetota</taxon>
        <taxon>Planctomycetia</taxon>
        <taxon>Pirellulales</taxon>
        <taxon>Pirellulaceae</taxon>
        <taxon>Anatilimnocola</taxon>
    </lineage>
</organism>
<evidence type="ECO:0000313" key="1">
    <source>
        <dbReference type="EMBL" id="QDU28879.1"/>
    </source>
</evidence>
<sequence>MSNPISDRNLLLGVLALQFGLVTRDQLVDAISAWGGDKSQPLNIAMSSMVFTKQA</sequence>
<gene>
    <name evidence="1" type="ORF">ETAA8_39850</name>
</gene>
<protein>
    <submittedName>
        <fullName evidence="1">Uncharacterized protein</fullName>
    </submittedName>
</protein>
<dbReference type="Proteomes" id="UP000315017">
    <property type="component" value="Chromosome"/>
</dbReference>
<dbReference type="AlphaFoldDB" id="A0A517YF83"/>
<keyword evidence="2" id="KW-1185">Reference proteome</keyword>